<feature type="region of interest" description="Disordered" evidence="1">
    <location>
        <begin position="67"/>
        <end position="200"/>
    </location>
</feature>
<feature type="region of interest" description="Disordered" evidence="1">
    <location>
        <begin position="308"/>
        <end position="381"/>
    </location>
</feature>
<feature type="compositionally biased region" description="Polar residues" evidence="1">
    <location>
        <begin position="459"/>
        <end position="479"/>
    </location>
</feature>
<dbReference type="RefSeq" id="XP_043172368.1">
    <property type="nucleotide sequence ID" value="XM_043316433.1"/>
</dbReference>
<feature type="region of interest" description="Disordered" evidence="1">
    <location>
        <begin position="450"/>
        <end position="481"/>
    </location>
</feature>
<dbReference type="PANTHER" id="PTHR40130:SF1">
    <property type="entry name" value="SPINDLE POLE BODY-ASSOCIATED PROTEIN CUT12 DOMAIN-CONTAINING PROTEIN"/>
    <property type="match status" value="1"/>
</dbReference>
<reference evidence="2" key="1">
    <citation type="submission" date="2021-05" db="EMBL/GenBank/DDBJ databases">
        <authorList>
            <person name="Stam R."/>
        </authorList>
    </citation>
    <scope>NUCLEOTIDE SEQUENCE</scope>
    <source>
        <strain evidence="2">CS162</strain>
    </source>
</reference>
<evidence type="ECO:0000313" key="2">
    <source>
        <dbReference type="EMBL" id="CAG5178636.1"/>
    </source>
</evidence>
<dbReference type="OrthoDB" id="3197614at2759"/>
<feature type="compositionally biased region" description="Polar residues" evidence="1">
    <location>
        <begin position="251"/>
        <end position="263"/>
    </location>
</feature>
<evidence type="ECO:0000256" key="1">
    <source>
        <dbReference type="SAM" id="MobiDB-lite"/>
    </source>
</evidence>
<feature type="compositionally biased region" description="Polar residues" evidence="1">
    <location>
        <begin position="361"/>
        <end position="372"/>
    </location>
</feature>
<dbReference type="EMBL" id="CAJRGZ010000023">
    <property type="protein sequence ID" value="CAG5178636.1"/>
    <property type="molecule type" value="Genomic_DNA"/>
</dbReference>
<comment type="caution">
    <text evidence="2">The sequence shown here is derived from an EMBL/GenBank/DDBJ whole genome shotgun (WGS) entry which is preliminary data.</text>
</comment>
<gene>
    <name evidence="2" type="ORF">ALTATR162_LOCUS8800</name>
</gene>
<feature type="region of interest" description="Disordered" evidence="1">
    <location>
        <begin position="230"/>
        <end position="268"/>
    </location>
</feature>
<feature type="compositionally biased region" description="Basic and acidic residues" evidence="1">
    <location>
        <begin position="71"/>
        <end position="82"/>
    </location>
</feature>
<dbReference type="AlphaFoldDB" id="A0A8J2I616"/>
<feature type="compositionally biased region" description="Basic and acidic residues" evidence="1">
    <location>
        <begin position="335"/>
        <end position="345"/>
    </location>
</feature>
<feature type="compositionally biased region" description="Basic and acidic residues" evidence="1">
    <location>
        <begin position="182"/>
        <end position="191"/>
    </location>
</feature>
<feature type="compositionally biased region" description="Polar residues" evidence="1">
    <location>
        <begin position="83"/>
        <end position="92"/>
    </location>
</feature>
<dbReference type="PANTHER" id="PTHR40130">
    <property type="entry name" value="EXPRESSED PROTEIN"/>
    <property type="match status" value="1"/>
</dbReference>
<feature type="compositionally biased region" description="Low complexity" evidence="1">
    <location>
        <begin position="93"/>
        <end position="110"/>
    </location>
</feature>
<feature type="region of interest" description="Disordered" evidence="1">
    <location>
        <begin position="531"/>
        <end position="582"/>
    </location>
</feature>
<feature type="compositionally biased region" description="Basic and acidic residues" evidence="1">
    <location>
        <begin position="531"/>
        <end position="561"/>
    </location>
</feature>
<dbReference type="Proteomes" id="UP000676310">
    <property type="component" value="Unassembled WGS sequence"/>
</dbReference>
<proteinExistence type="predicted"/>
<sequence length="582" mass="61998">MESAYLIQAHDHARTAATATSTNSVATAGQEHDLAATAFHNAQQDTHDAEARRILTLLEHHHRQLAGLIKEAPRKEKKKTDTTKQPSDALTVSPSANTSSSRTSASNTSSPTPPTSRRRLPQSSIATNLAEKRGIPSAKRTTSGASANVPGAAAGWSEQPSTPVRDLLAQQSRKAESSAPRDTAKQLKDVSSRPASPPAEDNFSRFYSAFGGVISAISAPLAFTSLPLNPSAPTPVSETPREEKSSKTKSRTQSPEASRTVKSSVPDLAALISKPALRALREDGAPGPNESFYLVPTSGGAVTYASILRDPNAPNAPPNTQLNAIDEGSGSLRGSSHEEFVDARENVGPPSPTKARRPPSRGNSSTSVTPQRSIPAGRGSGLKTMEELALENDTLKTVIDKQAKRIQMWELNSQNSFNALAQSFRARGPGRGSSDPNALAQALAAQGINHLPALPSPPISGQTQKQQPTSPGQAPTSTPDADAAKRIADLEAMLASQNAKVNDLMSNNEKLAKQNERNTQVLSRYREQWEKLKAGARKKEQERRERKGEDGKVGESTKDSEITEAQGEGEEDLEEEPGFGKA</sequence>
<name>A0A8J2I616_9PLEO</name>
<keyword evidence="3" id="KW-1185">Reference proteome</keyword>
<dbReference type="Gene3D" id="1.20.58.80">
    <property type="entry name" value="Phosphotransferase system, lactose/cellobiose-type IIA subunit"/>
    <property type="match status" value="1"/>
</dbReference>
<dbReference type="GeneID" id="67020951"/>
<organism evidence="2 3">
    <name type="scientific">Alternaria atra</name>
    <dbReference type="NCBI Taxonomy" id="119953"/>
    <lineage>
        <taxon>Eukaryota</taxon>
        <taxon>Fungi</taxon>
        <taxon>Dikarya</taxon>
        <taxon>Ascomycota</taxon>
        <taxon>Pezizomycotina</taxon>
        <taxon>Dothideomycetes</taxon>
        <taxon>Pleosporomycetidae</taxon>
        <taxon>Pleosporales</taxon>
        <taxon>Pleosporineae</taxon>
        <taxon>Pleosporaceae</taxon>
        <taxon>Alternaria</taxon>
        <taxon>Alternaria sect. Ulocladioides</taxon>
    </lineage>
</organism>
<evidence type="ECO:0000313" key="3">
    <source>
        <dbReference type="Proteomes" id="UP000676310"/>
    </source>
</evidence>
<accession>A0A8J2I616</accession>
<protein>
    <submittedName>
        <fullName evidence="2">Uncharacterized protein</fullName>
    </submittedName>
</protein>
<feature type="compositionally biased region" description="Acidic residues" evidence="1">
    <location>
        <begin position="567"/>
        <end position="582"/>
    </location>
</feature>